<dbReference type="Gramene" id="TVU29828">
    <property type="protein sequence ID" value="TVU29828"/>
    <property type="gene ID" value="EJB05_21415"/>
</dbReference>
<dbReference type="PANTHER" id="PTHR31639">
    <property type="entry name" value="F-BOX PROTEIN-LIKE"/>
    <property type="match status" value="1"/>
</dbReference>
<dbReference type="Pfam" id="PF00646">
    <property type="entry name" value="F-box"/>
    <property type="match status" value="1"/>
</dbReference>
<dbReference type="Pfam" id="PF24758">
    <property type="entry name" value="LRR_At5g56370"/>
    <property type="match status" value="1"/>
</dbReference>
<reference evidence="3 4" key="1">
    <citation type="journal article" date="2019" name="Sci. Rep.">
        <title>A high-quality genome of Eragrostis curvula grass provides insights into Poaceae evolution and supports new strategies to enhance forage quality.</title>
        <authorList>
            <person name="Carballo J."/>
            <person name="Santos B.A.C.M."/>
            <person name="Zappacosta D."/>
            <person name="Garbus I."/>
            <person name="Selva J.P."/>
            <person name="Gallo C.A."/>
            <person name="Diaz A."/>
            <person name="Albertini E."/>
            <person name="Caccamo M."/>
            <person name="Echenique V."/>
        </authorList>
    </citation>
    <scope>NUCLEOTIDE SEQUENCE [LARGE SCALE GENOMIC DNA]</scope>
    <source>
        <strain evidence="4">cv. Victoria</strain>
        <tissue evidence="3">Leaf</tissue>
    </source>
</reference>
<dbReference type="OrthoDB" id="1424615at2759"/>
<dbReference type="Proteomes" id="UP000324897">
    <property type="component" value="Chromosome 1"/>
</dbReference>
<dbReference type="InterPro" id="IPR001810">
    <property type="entry name" value="F-box_dom"/>
</dbReference>
<dbReference type="AlphaFoldDB" id="A0A5J9V2X5"/>
<dbReference type="SUPFAM" id="SSF81383">
    <property type="entry name" value="F-box domain"/>
    <property type="match status" value="1"/>
</dbReference>
<dbReference type="InterPro" id="IPR032675">
    <property type="entry name" value="LRR_dom_sf"/>
</dbReference>
<evidence type="ECO:0000259" key="2">
    <source>
        <dbReference type="Pfam" id="PF24758"/>
    </source>
</evidence>
<protein>
    <submittedName>
        <fullName evidence="3">Uncharacterized protein</fullName>
    </submittedName>
</protein>
<dbReference type="Gene3D" id="1.20.1280.50">
    <property type="match status" value="1"/>
</dbReference>
<feature type="non-terminal residue" evidence="3">
    <location>
        <position position="1"/>
    </location>
</feature>
<feature type="domain" description="F-box/LRR-repeat protein 15/At3g58940/PEG3-like LRR" evidence="2">
    <location>
        <begin position="156"/>
        <end position="275"/>
    </location>
</feature>
<accession>A0A5J9V2X5</accession>
<dbReference type="SUPFAM" id="SSF52047">
    <property type="entry name" value="RNI-like"/>
    <property type="match status" value="1"/>
</dbReference>
<organism evidence="3 4">
    <name type="scientific">Eragrostis curvula</name>
    <name type="common">weeping love grass</name>
    <dbReference type="NCBI Taxonomy" id="38414"/>
    <lineage>
        <taxon>Eukaryota</taxon>
        <taxon>Viridiplantae</taxon>
        <taxon>Streptophyta</taxon>
        <taxon>Embryophyta</taxon>
        <taxon>Tracheophyta</taxon>
        <taxon>Spermatophyta</taxon>
        <taxon>Magnoliopsida</taxon>
        <taxon>Liliopsida</taxon>
        <taxon>Poales</taxon>
        <taxon>Poaceae</taxon>
        <taxon>PACMAD clade</taxon>
        <taxon>Chloridoideae</taxon>
        <taxon>Eragrostideae</taxon>
        <taxon>Eragrostidinae</taxon>
        <taxon>Eragrostis</taxon>
    </lineage>
</organism>
<dbReference type="PANTHER" id="PTHR31639:SF266">
    <property type="entry name" value="OS02G0537200 PROTEIN"/>
    <property type="match status" value="1"/>
</dbReference>
<keyword evidence="4" id="KW-1185">Reference proteome</keyword>
<evidence type="ECO:0000259" key="1">
    <source>
        <dbReference type="Pfam" id="PF00646"/>
    </source>
</evidence>
<dbReference type="EMBL" id="RWGY01000011">
    <property type="protein sequence ID" value="TVU29828.1"/>
    <property type="molecule type" value="Genomic_DNA"/>
</dbReference>
<dbReference type="InterPro" id="IPR055411">
    <property type="entry name" value="LRR_FXL15/At3g58940/PEG3-like"/>
</dbReference>
<evidence type="ECO:0000313" key="3">
    <source>
        <dbReference type="EMBL" id="TVU29828.1"/>
    </source>
</evidence>
<feature type="domain" description="F-box" evidence="1">
    <location>
        <begin position="37"/>
        <end position="75"/>
    </location>
</feature>
<sequence length="400" mass="45295">MVEAGSVHFRKRLNFEAMSSVKKANVTPTFAVTSDRISSLPLELKGKILSKLNVEEAVRASVLSSAWRNVWTIMPRMCLNERSFVSPDAPASAFSRFPLSGQSKFITLVDLALSLHKGSLDSFTIWGKQNYNDVFPRWMYMLSAKRPRFIIIELISGPKHKIPSNIFSISELKYLCLRNCIINLPKDFEGFKHLACLNLTYFSSTDSSINRLISSCSLLHKLHLKFFEGIKYLNIHAEELQFLEVEGKFEEVLLHAPKLVRVHLILTKTKSHRSVPVEGDRKSYLKQAFGSLARIKELNISGPFLTSCPRDEAYSRERIWDQDQTEIEKPTLDHLKTVTLDGFCGLACEVSLVELLLSWAPALEEMKIHVDGESCLCNPITKLLALPRTSAKAKIILTRI</sequence>
<dbReference type="Gene3D" id="3.80.10.10">
    <property type="entry name" value="Ribonuclease Inhibitor"/>
    <property type="match status" value="1"/>
</dbReference>
<comment type="caution">
    <text evidence="3">The sequence shown here is derived from an EMBL/GenBank/DDBJ whole genome shotgun (WGS) entry which is preliminary data.</text>
</comment>
<evidence type="ECO:0000313" key="4">
    <source>
        <dbReference type="Proteomes" id="UP000324897"/>
    </source>
</evidence>
<gene>
    <name evidence="3" type="ORF">EJB05_21415</name>
</gene>
<dbReference type="InterPro" id="IPR036047">
    <property type="entry name" value="F-box-like_dom_sf"/>
</dbReference>
<proteinExistence type="predicted"/>
<name>A0A5J9V2X5_9POAL</name>